<dbReference type="PANTHER" id="PTHR45398">
    <property type="match status" value="1"/>
</dbReference>
<dbReference type="Gene3D" id="3.30.300.30">
    <property type="match status" value="2"/>
</dbReference>
<name>A0A9P8RED5_9PEZI</name>
<dbReference type="SUPFAM" id="SSF47336">
    <property type="entry name" value="ACP-like"/>
    <property type="match status" value="3"/>
</dbReference>
<dbReference type="InterPro" id="IPR036736">
    <property type="entry name" value="ACP-like_sf"/>
</dbReference>
<evidence type="ECO:0000313" key="6">
    <source>
        <dbReference type="EMBL" id="KAH6639924.1"/>
    </source>
</evidence>
<evidence type="ECO:0000256" key="4">
    <source>
        <dbReference type="SAM" id="MobiDB-lite"/>
    </source>
</evidence>
<proteinExistence type="inferred from homology"/>
<dbReference type="InterPro" id="IPR000873">
    <property type="entry name" value="AMP-dep_synth/lig_dom"/>
</dbReference>
<dbReference type="InterPro" id="IPR042099">
    <property type="entry name" value="ANL_N_sf"/>
</dbReference>
<dbReference type="CDD" id="cd19542">
    <property type="entry name" value="CT_NRPS-like"/>
    <property type="match status" value="1"/>
</dbReference>
<dbReference type="SUPFAM" id="SSF56801">
    <property type="entry name" value="Acetyl-CoA synthetase-like"/>
    <property type="match status" value="2"/>
</dbReference>
<evidence type="ECO:0000256" key="3">
    <source>
        <dbReference type="ARBA" id="ARBA00029454"/>
    </source>
</evidence>
<feature type="compositionally biased region" description="Polar residues" evidence="4">
    <location>
        <begin position="2595"/>
        <end position="2609"/>
    </location>
</feature>
<reference evidence="6" key="1">
    <citation type="journal article" date="2021" name="Nat. Commun.">
        <title>Genetic determinants of endophytism in the Arabidopsis root mycobiome.</title>
        <authorList>
            <person name="Mesny F."/>
            <person name="Miyauchi S."/>
            <person name="Thiergart T."/>
            <person name="Pickel B."/>
            <person name="Atanasova L."/>
            <person name="Karlsson M."/>
            <person name="Huettel B."/>
            <person name="Barry K.W."/>
            <person name="Haridas S."/>
            <person name="Chen C."/>
            <person name="Bauer D."/>
            <person name="Andreopoulos W."/>
            <person name="Pangilinan J."/>
            <person name="LaButti K."/>
            <person name="Riley R."/>
            <person name="Lipzen A."/>
            <person name="Clum A."/>
            <person name="Drula E."/>
            <person name="Henrissat B."/>
            <person name="Kohler A."/>
            <person name="Grigoriev I.V."/>
            <person name="Martin F.M."/>
            <person name="Hacquard S."/>
        </authorList>
    </citation>
    <scope>NUCLEOTIDE SEQUENCE</scope>
    <source>
        <strain evidence="6">MPI-SDFR-AT-0073</strain>
    </source>
</reference>
<accession>A0A9P8RED5</accession>
<organism evidence="6 7">
    <name type="scientific">Truncatella angustata</name>
    <dbReference type="NCBI Taxonomy" id="152316"/>
    <lineage>
        <taxon>Eukaryota</taxon>
        <taxon>Fungi</taxon>
        <taxon>Dikarya</taxon>
        <taxon>Ascomycota</taxon>
        <taxon>Pezizomycotina</taxon>
        <taxon>Sordariomycetes</taxon>
        <taxon>Xylariomycetidae</taxon>
        <taxon>Amphisphaeriales</taxon>
        <taxon>Sporocadaceae</taxon>
        <taxon>Truncatella</taxon>
    </lineage>
</organism>
<gene>
    <name evidence="6" type="ORF">BKA67DRAFT_587913</name>
</gene>
<dbReference type="Pfam" id="PF00550">
    <property type="entry name" value="PP-binding"/>
    <property type="match status" value="2"/>
</dbReference>
<dbReference type="Pfam" id="PF00668">
    <property type="entry name" value="Condensation"/>
    <property type="match status" value="3"/>
</dbReference>
<comment type="caution">
    <text evidence="6">The sequence shown here is derived from an EMBL/GenBank/DDBJ whole genome shotgun (WGS) entry which is preliminary data.</text>
</comment>
<evidence type="ECO:0000259" key="5">
    <source>
        <dbReference type="PROSITE" id="PS50075"/>
    </source>
</evidence>
<dbReference type="Gene3D" id="1.10.1200.10">
    <property type="entry name" value="ACP-like"/>
    <property type="match status" value="3"/>
</dbReference>
<dbReference type="PROSITE" id="PS50075">
    <property type="entry name" value="CARRIER"/>
    <property type="match status" value="2"/>
</dbReference>
<dbReference type="Pfam" id="PF00501">
    <property type="entry name" value="AMP-binding"/>
    <property type="match status" value="1"/>
</dbReference>
<evidence type="ECO:0000313" key="7">
    <source>
        <dbReference type="Proteomes" id="UP000758603"/>
    </source>
</evidence>
<evidence type="ECO:0000256" key="2">
    <source>
        <dbReference type="ARBA" id="ARBA00022553"/>
    </source>
</evidence>
<dbReference type="EMBL" id="JAGPXC010000014">
    <property type="protein sequence ID" value="KAH6639924.1"/>
    <property type="molecule type" value="Genomic_DNA"/>
</dbReference>
<dbReference type="FunFam" id="3.30.559.30:FF:000002">
    <property type="entry name" value="Nonribosomal peptide synthase Pes1"/>
    <property type="match status" value="1"/>
</dbReference>
<sequence>MSSTFLSLPPIDTTLRLFDQDAALQTSRRIPLPPIDTDMRPPSQDIPDEVIASAAEAVAEALGVSLNDIPEAYVAALRPVDGVRRSSSVYLPPTERTWTSPLAQGSVEKRLSMAVAETLGLDSNQVHRDDSFVDLGGDKRAAIALRAKCMKAGLSVQTRDILNSKTIAELETHVTPFSPSPLTGRTTDLLPASLVSPLRLSSPLAPVAASRQALVQPRRSISSPEAPAPIVPKVHLKPKASRRYHNQVEQVLSLNGDVAKASVLKPKAGLFEGQTTAFLTLSSCVIERPHNDEIKLLNAYYTIPLPSIREAVEAKVPPTVVPKVWVVLEQMPMDDNGRIHRRKLQTWIQNANEDLYQKIMSIDSRDSIANPTSDNEKRLQKAVGKVLNMESNSVNMNQSFQSLGGDDTSAMQVVVRCKSQGLSFKVEDVLQAMSLSHLATMATPSEVLAGRANEENSEGFDLTPMQRLYFHTPIGQRAPQKVDRKGRHRFNQSILLRFKKSVAVEDVRAAIEAVVGHHSMLRTRFRIKQGSWSQYTLAEIPASYHFGHHTVGTNTEVGTVIEQAQASIDIENGPAFAAHHFHTHDGHQMLYLVAHHLVTDLKSWRIIVDDLEELLMNGILVSGRCISFPEWNNHQRQRLESLESATKLPFKVSSADMDYWGVNTASNKYGNTTSLGFTLAPDVTAALEVSNRALRTDSSDVFMAALLLSFSQTFRDRQSPTIWNQEHDRAVLDTEIDLSETVGWFTSLCPLALTIMPSDDVLNLLCRVKDARRSVVERGVPFFASNMLNAETAESFASSLCPMEIMFTFAGSMQSLENQENLLEQLPVPGRSLTSSTSDIGADVGRISLFEVSAAIDQGHAKFKFLYNRDSRHQDLIQTWVRNYETLLRDVIHRLQYQSPELSMADIPLVDMTYDGLAKLNREVLPNLGIEISNIENVYPVTANQQSLLINEPLNPGSSRSQTVYELNTFGRLVDIGRLCAAWQQVVQKHPALRTVFLESVSRLGLFDQIVLRRHSPNMLFIENDHPDTALYSMEKLTPINLMKGTPWHRLVVCQAPGKTLLSLEVSQALCDAASITILFNELEEVYFNHALPSTADVHYSDYLRCLKTTPVSTEFWRELLQGVQPCHFPSLVSSSLDTRDYEHTFVDLTVSYEQLELFAQKYKLDVSAVLRVAWALVLRAYVGSESACFGYQTSGRDIPVDGLEDAVGCFSTEMICRLDVHSSQFLAQLLLDSEEIHQEALHHQHVSVDSIHHALQTKGHRLFNTCLSFGYESISRDPPAGAKFRHLRNMQASEHDINVDVAFKNGSVVIDLGHRILTSDQATHVGQAFGRAISALMEVTGGQVKEIDLFSDHDHQQILAWNSQPKIVTPKEHVHELVAKHAIEHPDIQAVCAWDGNFSYAELDKVSMILAGALSQAGVKHQTPVPIIMEKTRWAVPAMLAVLNIGACIVPVDASLPSIFTWVIKSVGAKVAIASESVRQHLKDVSCDIIFVDDETIESLPDEPALVSSTKTDNDDVACILFNSDVVKTRRGITYSHCALATACLGQGPALRINPSSRVMHYSSYSSDIALAEIFTTLINGACICIGQSSETVSFSATAQKMNVNWTYLTPTLSRRLSPESMPDMAIVCFRTHQLDEDVYAQWAGKARVILAYGSAEACVLGLSASEVKDAYAVRGIGSPYCGNFWVVNPSDSNKLMPIGAVGELVISSPTIAIGHNLDNGPIRLTAKSKGAAVGGAARLLKTGHYVRYVEHGQLELVSTQSEKVKIGGDIVQTNEIERKLRRCLGRNIDVAVTKIAFNYTDSDSAPIIAAFIELDDELFRGEDLSRLSPQTKERLYLAKQMAGLSLRSALPDTFVPVRQLPLTPSFEVSHRDLQKMIRGLSKTQLLGLAQVPNPQEVQAAGIEPLPLTQTEERMRTLWQDVLGLYSSSIRANDGFMSLGGDINLAHDLVVACREQKVSISILDVVRDMSLAELCRGITMPDTPVYHAQQSRYMQPSPSNAFVDDAIVPQIGDRDSIEDIAEASATQTMFLEGMLKNPPGNVNYFLINVSGPLDWGKLENACYLLTMAHPILRTAFVSHNRQLFQTVIRTYHPEFQRYQSNSWRLGGLATKVVKRDQMMPVDFRQPATKFWYLDAYKQSVLIMRLSRAQYNDLTLPILISDLSRFYEQADPPTPRPGFCDVVRATQGYSQIDAIDYWKTLLDGCSMTEVVAKNGPEIPTSKLDSKTVYQVIPTGSLNNLGIPFETILKGAWSIVLSNLSDSEDVVFGESRTGSFPGLTDAVGPNGNIIPVRTQIPMVPTSPLEFLRSVQNQHIASTSIDHENMQWSDIVKKCTKWPAWKRFSTVVQHQNQGERDAMINFTIGNAACKLNCIESNHQNTDVFVRSMTSGSSHVNISLTFSEKKIHPFFAQEVLSMLCSTISLLTSAFIMEPISLKGLHDNSTTPRIPLPAVKREVQFATPVVSVSPDNASAIHAVISAGWDGILGALGMAEDMRSIPFYEFTSSLVPAAELARYYTDSMPRLNLPGLVHATFSLEDILENPTMMKQYEMIISRQQGPQLRRSQSFVHTVKRRLTVTGGRISPSPTQSPRRIRGSSEGSSMETMTNGSSQSDEEHYDEVPPLMSTPQRKATGAKAFEMKKKRSSMLLGKMKLSSAAA</sequence>
<keyword evidence="7" id="KW-1185">Reference proteome</keyword>
<protein>
    <recommendedName>
        <fullName evidence="5">Carrier domain-containing protein</fullName>
    </recommendedName>
</protein>
<feature type="region of interest" description="Disordered" evidence="4">
    <location>
        <begin position="2575"/>
        <end position="2633"/>
    </location>
</feature>
<dbReference type="GO" id="GO:0003824">
    <property type="term" value="F:catalytic activity"/>
    <property type="evidence" value="ECO:0007669"/>
    <property type="project" value="InterPro"/>
</dbReference>
<feature type="domain" description="Carrier" evidence="5">
    <location>
        <begin position="105"/>
        <end position="178"/>
    </location>
</feature>
<keyword evidence="1" id="KW-0596">Phosphopantetheine</keyword>
<dbReference type="Gene3D" id="3.30.559.10">
    <property type="entry name" value="Chloramphenicol acetyltransferase-like domain"/>
    <property type="match status" value="3"/>
</dbReference>
<dbReference type="PANTHER" id="PTHR45398:SF1">
    <property type="entry name" value="ENZYME, PUTATIVE (JCVI)-RELATED"/>
    <property type="match status" value="1"/>
</dbReference>
<keyword evidence="2" id="KW-0597">Phosphoprotein</keyword>
<dbReference type="SUPFAM" id="SSF52777">
    <property type="entry name" value="CoA-dependent acyltransferases"/>
    <property type="match status" value="6"/>
</dbReference>
<dbReference type="InterPro" id="IPR023213">
    <property type="entry name" value="CAT-like_dom_sf"/>
</dbReference>
<dbReference type="Gene3D" id="3.40.50.12780">
    <property type="entry name" value="N-terminal domain of ligase-like"/>
    <property type="match status" value="1"/>
</dbReference>
<dbReference type="OrthoDB" id="416786at2759"/>
<dbReference type="Proteomes" id="UP000758603">
    <property type="component" value="Unassembled WGS sequence"/>
</dbReference>
<dbReference type="GeneID" id="70133246"/>
<dbReference type="Gene3D" id="3.30.559.30">
    <property type="entry name" value="Nonribosomal peptide synthetase, condensation domain"/>
    <property type="match status" value="3"/>
</dbReference>
<dbReference type="InterPro" id="IPR001242">
    <property type="entry name" value="Condensation_dom"/>
</dbReference>
<dbReference type="RefSeq" id="XP_045950998.1">
    <property type="nucleotide sequence ID" value="XM_046104355.1"/>
</dbReference>
<dbReference type="InterPro" id="IPR009081">
    <property type="entry name" value="PP-bd_ACP"/>
</dbReference>
<comment type="similarity">
    <text evidence="3">Belongs to the NRP synthetase family.</text>
</comment>
<dbReference type="InterPro" id="IPR045851">
    <property type="entry name" value="AMP-bd_C_sf"/>
</dbReference>
<feature type="domain" description="Carrier" evidence="5">
    <location>
        <begin position="370"/>
        <end position="446"/>
    </location>
</feature>
<evidence type="ECO:0000256" key="1">
    <source>
        <dbReference type="ARBA" id="ARBA00022450"/>
    </source>
</evidence>